<comment type="subcellular location">
    <subcellularLocation>
        <location evidence="1 8">Nucleus</location>
    </subcellularLocation>
</comment>
<dbReference type="PRINTS" id="PR00627">
    <property type="entry name" value="GTPRANTC4"/>
</dbReference>
<dbReference type="GO" id="GO:0005525">
    <property type="term" value="F:GTP binding"/>
    <property type="evidence" value="ECO:0007669"/>
    <property type="project" value="UniProtKB-KW"/>
</dbReference>
<dbReference type="CDD" id="cd00877">
    <property type="entry name" value="Ran"/>
    <property type="match status" value="1"/>
</dbReference>
<gene>
    <name evidence="9" type="primary">GSP1_1</name>
    <name evidence="9" type="ORF">BGZ99_000175</name>
</gene>
<name>A0A9P6ULV8_9FUNG</name>
<dbReference type="GO" id="GO:0005634">
    <property type="term" value="C:nucleus"/>
    <property type="evidence" value="ECO:0007669"/>
    <property type="project" value="UniProtKB-SubCell"/>
</dbReference>
<dbReference type="PROSITE" id="PS51418">
    <property type="entry name" value="RAN"/>
    <property type="match status" value="1"/>
</dbReference>
<keyword evidence="6 8" id="KW-0342">GTP-binding</keyword>
<evidence type="ECO:0000313" key="10">
    <source>
        <dbReference type="Proteomes" id="UP000738325"/>
    </source>
</evidence>
<reference evidence="9" key="1">
    <citation type="journal article" date="2020" name="Fungal Divers.">
        <title>Resolving the Mortierellaceae phylogeny through synthesis of multi-gene phylogenetics and phylogenomics.</title>
        <authorList>
            <person name="Vandepol N."/>
            <person name="Liber J."/>
            <person name="Desiro A."/>
            <person name="Na H."/>
            <person name="Kennedy M."/>
            <person name="Barry K."/>
            <person name="Grigoriev I.V."/>
            <person name="Miller A.N."/>
            <person name="O'Donnell K."/>
            <person name="Stajich J.E."/>
            <person name="Bonito G."/>
        </authorList>
    </citation>
    <scope>NUCLEOTIDE SEQUENCE</scope>
    <source>
        <strain evidence="9">REB-010B</strain>
    </source>
</reference>
<comment type="function">
    <text evidence="8">GTP-binding protein involved in nucleocytoplasmic transport. Required for the import of protein into the nucleus and also for RNA export. Involved in chromatin condensation and control of cell cycle.</text>
</comment>
<evidence type="ECO:0000313" key="9">
    <source>
        <dbReference type="EMBL" id="KAG0310730.1"/>
    </source>
</evidence>
<dbReference type="SUPFAM" id="SSF52540">
    <property type="entry name" value="P-loop containing nucleoside triphosphate hydrolases"/>
    <property type="match status" value="1"/>
</dbReference>
<evidence type="ECO:0000256" key="2">
    <source>
        <dbReference type="ARBA" id="ARBA00008028"/>
    </source>
</evidence>
<dbReference type="NCBIfam" id="TIGR00231">
    <property type="entry name" value="small_GTP"/>
    <property type="match status" value="1"/>
</dbReference>
<dbReference type="GO" id="GO:0000054">
    <property type="term" value="P:ribosomal subunit export from nucleus"/>
    <property type="evidence" value="ECO:0007669"/>
    <property type="project" value="TreeGrafter"/>
</dbReference>
<keyword evidence="3 8" id="KW-0813">Transport</keyword>
<evidence type="ECO:0000256" key="5">
    <source>
        <dbReference type="ARBA" id="ARBA00022927"/>
    </source>
</evidence>
<proteinExistence type="inferred from homology"/>
<dbReference type="PROSITE" id="PS51419">
    <property type="entry name" value="RAB"/>
    <property type="match status" value="1"/>
</dbReference>
<dbReference type="EMBL" id="JAAAIP010001013">
    <property type="protein sequence ID" value="KAG0310730.1"/>
    <property type="molecule type" value="Genomic_DNA"/>
</dbReference>
<dbReference type="AlphaFoldDB" id="A0A9P6ULV8"/>
<dbReference type="InterPro" id="IPR001806">
    <property type="entry name" value="Small_GTPase"/>
</dbReference>
<dbReference type="FunFam" id="3.40.50.300:FF:000369">
    <property type="entry name" value="GTP-binding nuclear protein"/>
    <property type="match status" value="1"/>
</dbReference>
<evidence type="ECO:0000256" key="8">
    <source>
        <dbReference type="RuleBase" id="RU363057"/>
    </source>
</evidence>
<evidence type="ECO:0000256" key="7">
    <source>
        <dbReference type="ARBA" id="ARBA00023242"/>
    </source>
</evidence>
<dbReference type="SMART" id="SM00173">
    <property type="entry name" value="RAS"/>
    <property type="match status" value="1"/>
</dbReference>
<organism evidence="9 10">
    <name type="scientific">Dissophora globulifera</name>
    <dbReference type="NCBI Taxonomy" id="979702"/>
    <lineage>
        <taxon>Eukaryota</taxon>
        <taxon>Fungi</taxon>
        <taxon>Fungi incertae sedis</taxon>
        <taxon>Mucoromycota</taxon>
        <taxon>Mortierellomycotina</taxon>
        <taxon>Mortierellomycetes</taxon>
        <taxon>Mortierellales</taxon>
        <taxon>Mortierellaceae</taxon>
        <taxon>Dissophora</taxon>
    </lineage>
</organism>
<sequence length="213" mass="24074">MAQQTPTFKLILVGDRGSGKTTFINRHLTGKFETKYSPTIHPEVQNLVFQTNLGPIFFNTWDTGCQEKFGGLNEVYCVEAQCAIIMFDLTSRTTYKNVPNWHQHLVRVCGDIPIALCGNKVDIRDRKVMPKDISFHRKKSLYYCDISAKSNYNLDKPFLWLARMLIGCDGLEYVASPALAPSEVNVDSALMEQYADEFARGLAVPLPKDDDDL</sequence>
<dbReference type="OrthoDB" id="48625at2759"/>
<keyword evidence="4 8" id="KW-0547">Nucleotide-binding</keyword>
<dbReference type="Proteomes" id="UP000738325">
    <property type="component" value="Unassembled WGS sequence"/>
</dbReference>
<keyword evidence="5 8" id="KW-0653">Protein transport</keyword>
<dbReference type="InterPro" id="IPR027417">
    <property type="entry name" value="P-loop_NTPase"/>
</dbReference>
<dbReference type="SMART" id="SM00175">
    <property type="entry name" value="RAB"/>
    <property type="match status" value="1"/>
</dbReference>
<keyword evidence="10" id="KW-1185">Reference proteome</keyword>
<dbReference type="InterPro" id="IPR002041">
    <property type="entry name" value="Ran_GTPase"/>
</dbReference>
<comment type="caution">
    <text evidence="9">The sequence shown here is derived from an EMBL/GenBank/DDBJ whole genome shotgun (WGS) entry which is preliminary data.</text>
</comment>
<keyword evidence="7 8" id="KW-0539">Nucleus</keyword>
<dbReference type="PANTHER" id="PTHR24071:SF0">
    <property type="entry name" value="GTP-BINDING NUCLEAR PROTEIN RAN"/>
    <property type="match status" value="1"/>
</dbReference>
<dbReference type="Pfam" id="PF00071">
    <property type="entry name" value="Ras"/>
    <property type="match status" value="1"/>
</dbReference>
<evidence type="ECO:0000256" key="3">
    <source>
        <dbReference type="ARBA" id="ARBA00022448"/>
    </source>
</evidence>
<evidence type="ECO:0000256" key="6">
    <source>
        <dbReference type="ARBA" id="ARBA00023134"/>
    </source>
</evidence>
<comment type="similarity">
    <text evidence="2 8">Belongs to the small GTPase superfamily. Ran family.</text>
</comment>
<dbReference type="Gene3D" id="3.40.50.300">
    <property type="entry name" value="P-loop containing nucleotide triphosphate hydrolases"/>
    <property type="match status" value="1"/>
</dbReference>
<dbReference type="PANTHER" id="PTHR24071">
    <property type="entry name" value="RAN GTPASE"/>
    <property type="match status" value="1"/>
</dbReference>
<dbReference type="GO" id="GO:0005737">
    <property type="term" value="C:cytoplasm"/>
    <property type="evidence" value="ECO:0007669"/>
    <property type="project" value="TreeGrafter"/>
</dbReference>
<dbReference type="GO" id="GO:0006606">
    <property type="term" value="P:protein import into nucleus"/>
    <property type="evidence" value="ECO:0007669"/>
    <property type="project" value="TreeGrafter"/>
</dbReference>
<accession>A0A9P6ULV8</accession>
<dbReference type="InterPro" id="IPR005225">
    <property type="entry name" value="Small_GTP-bd"/>
</dbReference>
<dbReference type="GO" id="GO:0003924">
    <property type="term" value="F:GTPase activity"/>
    <property type="evidence" value="ECO:0007669"/>
    <property type="project" value="InterPro"/>
</dbReference>
<dbReference type="SMART" id="SM00174">
    <property type="entry name" value="RHO"/>
    <property type="match status" value="1"/>
</dbReference>
<protein>
    <recommendedName>
        <fullName evidence="8">GTP-binding nuclear protein</fullName>
    </recommendedName>
</protein>
<evidence type="ECO:0000256" key="4">
    <source>
        <dbReference type="ARBA" id="ARBA00022741"/>
    </source>
</evidence>
<evidence type="ECO:0000256" key="1">
    <source>
        <dbReference type="ARBA" id="ARBA00004123"/>
    </source>
</evidence>
<dbReference type="SMART" id="SM00176">
    <property type="entry name" value="RAN"/>
    <property type="match status" value="1"/>
</dbReference>